<proteinExistence type="predicted"/>
<dbReference type="SUPFAM" id="SSF52540">
    <property type="entry name" value="P-loop containing nucleoside triphosphate hydrolases"/>
    <property type="match status" value="1"/>
</dbReference>
<feature type="domain" description="TraD/TraG TraM recognition site" evidence="6">
    <location>
        <begin position="131"/>
        <end position="241"/>
    </location>
</feature>
<evidence type="ECO:0000256" key="5">
    <source>
        <dbReference type="ARBA" id="ARBA00023136"/>
    </source>
</evidence>
<evidence type="ECO:0000256" key="3">
    <source>
        <dbReference type="ARBA" id="ARBA00022692"/>
    </source>
</evidence>
<comment type="subcellular location">
    <subcellularLocation>
        <location evidence="1">Cell membrane</location>
        <topology evidence="1">Multi-pass membrane protein</topology>
    </subcellularLocation>
</comment>
<evidence type="ECO:0000256" key="2">
    <source>
        <dbReference type="ARBA" id="ARBA00022475"/>
    </source>
</evidence>
<evidence type="ECO:0000313" key="7">
    <source>
        <dbReference type="EMBL" id="MQO11204.1"/>
    </source>
</evidence>
<reference evidence="8" key="1">
    <citation type="submission" date="2019-09" db="EMBL/GenBank/DDBJ databases">
        <title>Distinct polysaccharide growth profiles of human intestinal Prevotella copri isolates.</title>
        <authorList>
            <person name="Fehlner-Peach H."/>
            <person name="Magnabosco C."/>
            <person name="Raghavan V."/>
            <person name="Scher J.U."/>
            <person name="Tett A."/>
            <person name="Cox L.M."/>
            <person name="Gottsegen C."/>
            <person name="Watters A."/>
            <person name="Wiltshire- Gordon J.D."/>
            <person name="Segata N."/>
            <person name="Bonneau R."/>
            <person name="Littman D.R."/>
        </authorList>
    </citation>
    <scope>NUCLEOTIDE SEQUENCE [LARGE SCALE GENOMIC DNA]</scope>
    <source>
        <strain evidence="8">iA624</strain>
    </source>
</reference>
<keyword evidence="2" id="KW-1003">Cell membrane</keyword>
<sequence>IYKNGKYCTFPHAIELLNRRYEDVFPILTSYPELENYLSPFMDAWQGGAMEQLAGQIASAKIPLSRMISPQLYWVMSASEFTLDINNPEEPKILCVGNNPDRQNIYGAALGLYNSRIVKLINKKGQLKSSVIIDELPTIYFKGLDNLIATARSNKVAVCLGFQDFSQLVRDYGDKEAKVVINTVGNIFSGQVVGETAKTLSERFGKVLQKRQSISINRQDVSTSINTQMDSLIPPSKISGLTQGMFVGSVSDNFTERIEQKIFHAEIVVDTDKVKREESHYQPIPIINDFKDTNGNDCMKQAIQDNYNQIKEDVKQIVKDELDRIAADENLKHLIQK</sequence>
<evidence type="ECO:0000259" key="6">
    <source>
        <dbReference type="Pfam" id="PF12696"/>
    </source>
</evidence>
<dbReference type="PANTHER" id="PTHR37937">
    <property type="entry name" value="CONJUGATIVE TRANSFER: DNA TRANSPORT"/>
    <property type="match status" value="1"/>
</dbReference>
<evidence type="ECO:0000256" key="4">
    <source>
        <dbReference type="ARBA" id="ARBA00022989"/>
    </source>
</evidence>
<evidence type="ECO:0000313" key="8">
    <source>
        <dbReference type="Proteomes" id="UP000405805"/>
    </source>
</evidence>
<dbReference type="CDD" id="cd01127">
    <property type="entry name" value="TrwB_TraG_TraD_VirD4"/>
    <property type="match status" value="1"/>
</dbReference>
<keyword evidence="4" id="KW-1133">Transmembrane helix</keyword>
<keyword evidence="3" id="KW-0812">Transmembrane</keyword>
<evidence type="ECO:0000256" key="1">
    <source>
        <dbReference type="ARBA" id="ARBA00004651"/>
    </source>
</evidence>
<protein>
    <submittedName>
        <fullName evidence="7">TraM recognition domain-containing protein</fullName>
    </submittedName>
</protein>
<dbReference type="InterPro" id="IPR051539">
    <property type="entry name" value="T4SS-coupling_protein"/>
</dbReference>
<dbReference type="GO" id="GO:0005886">
    <property type="term" value="C:plasma membrane"/>
    <property type="evidence" value="ECO:0007669"/>
    <property type="project" value="UniProtKB-SubCell"/>
</dbReference>
<dbReference type="Proteomes" id="UP000405805">
    <property type="component" value="Unassembled WGS sequence"/>
</dbReference>
<dbReference type="RefSeq" id="WP_153098245.1">
    <property type="nucleotide sequence ID" value="NZ_VZBP01000214.1"/>
</dbReference>
<dbReference type="PANTHER" id="PTHR37937:SF1">
    <property type="entry name" value="CONJUGATIVE TRANSFER: DNA TRANSPORT"/>
    <property type="match status" value="1"/>
</dbReference>
<dbReference type="Pfam" id="PF12696">
    <property type="entry name" value="TraG-D_C"/>
    <property type="match status" value="1"/>
</dbReference>
<gene>
    <name evidence="7" type="ORF">F7D57_16225</name>
</gene>
<feature type="non-terminal residue" evidence="7">
    <location>
        <position position="1"/>
    </location>
</feature>
<dbReference type="InterPro" id="IPR027417">
    <property type="entry name" value="P-loop_NTPase"/>
</dbReference>
<dbReference type="AlphaFoldDB" id="A0AA90VIG2"/>
<dbReference type="EMBL" id="VZBP01000214">
    <property type="protein sequence ID" value="MQO11204.1"/>
    <property type="molecule type" value="Genomic_DNA"/>
</dbReference>
<name>A0AA90VIG2_9BACT</name>
<organism evidence="7 8">
    <name type="scientific">Segatella copri</name>
    <dbReference type="NCBI Taxonomy" id="165179"/>
    <lineage>
        <taxon>Bacteria</taxon>
        <taxon>Pseudomonadati</taxon>
        <taxon>Bacteroidota</taxon>
        <taxon>Bacteroidia</taxon>
        <taxon>Bacteroidales</taxon>
        <taxon>Prevotellaceae</taxon>
        <taxon>Segatella</taxon>
    </lineage>
</organism>
<accession>A0AA90VIG2</accession>
<keyword evidence="5" id="KW-0472">Membrane</keyword>
<comment type="caution">
    <text evidence="7">The sequence shown here is derived from an EMBL/GenBank/DDBJ whole genome shotgun (WGS) entry which is preliminary data.</text>
</comment>
<dbReference type="InterPro" id="IPR032689">
    <property type="entry name" value="TraG-D_C"/>
</dbReference>
<dbReference type="Gene3D" id="3.40.50.300">
    <property type="entry name" value="P-loop containing nucleotide triphosphate hydrolases"/>
    <property type="match status" value="1"/>
</dbReference>